<dbReference type="STRING" id="1806994.A0A507BSA6"/>
<dbReference type="InterPro" id="IPR002347">
    <property type="entry name" value="SDR_fam"/>
</dbReference>
<dbReference type="PANTHER" id="PTHR48107">
    <property type="entry name" value="NADPH-DEPENDENT ALDEHYDE REDUCTASE-LIKE PROTEIN, CHLOROPLASTIC-RELATED"/>
    <property type="match status" value="1"/>
</dbReference>
<evidence type="ECO:0000313" key="5">
    <source>
        <dbReference type="Proteomes" id="UP000319731"/>
    </source>
</evidence>
<dbReference type="Proteomes" id="UP000319731">
    <property type="component" value="Unassembled WGS sequence"/>
</dbReference>
<dbReference type="RefSeq" id="XP_031023687.1">
    <property type="nucleotide sequence ID" value="XM_031170331.1"/>
</dbReference>
<evidence type="ECO:0000256" key="1">
    <source>
        <dbReference type="ARBA" id="ARBA00006484"/>
    </source>
</evidence>
<comment type="caution">
    <text evidence="4">The sequence shown here is derived from an EMBL/GenBank/DDBJ whole genome shotgun (WGS) entry which is preliminary data.</text>
</comment>
<dbReference type="Gene3D" id="3.40.50.720">
    <property type="entry name" value="NAD(P)-binding Rossmann-like Domain"/>
    <property type="match status" value="1"/>
</dbReference>
<protein>
    <recommendedName>
        <fullName evidence="6">3-oxoacyl-[acyl-carrier protein] reductase</fullName>
    </recommendedName>
</protein>
<dbReference type="FunFam" id="3.40.50.720:FF:000084">
    <property type="entry name" value="Short-chain dehydrogenase reductase"/>
    <property type="match status" value="1"/>
</dbReference>
<dbReference type="PANTHER" id="PTHR48107:SF7">
    <property type="entry name" value="RE15974P"/>
    <property type="match status" value="1"/>
</dbReference>
<organism evidence="4 5">
    <name type="scientific">Synchytrium microbalum</name>
    <dbReference type="NCBI Taxonomy" id="1806994"/>
    <lineage>
        <taxon>Eukaryota</taxon>
        <taxon>Fungi</taxon>
        <taxon>Fungi incertae sedis</taxon>
        <taxon>Chytridiomycota</taxon>
        <taxon>Chytridiomycota incertae sedis</taxon>
        <taxon>Chytridiomycetes</taxon>
        <taxon>Synchytriales</taxon>
        <taxon>Synchytriaceae</taxon>
        <taxon>Synchytrium</taxon>
    </lineage>
</organism>
<sequence>MPKELEGKSAIVTGSAVELAKEGCNVVVNYAGSKALAEDVVKQCQALGVKAIAVQADVAKIEQSKAMVDRTIKEFGRLDILVNNAALGSGATNGKLVDLTPERYDEAFGINARGLFFMAQAAARVMQDGGRIINFSSANTRICSPNISNYVGTKSAVEGWTRVWANELGGRKITVNTVSPGAVATDMFKNSDKTTGGAMSRAAMSQTPLKRIADPIDIANVVTFLCSERGSWVNGQNLNVGLVMFMMVV</sequence>
<reference evidence="4 5" key="1">
    <citation type="journal article" date="2019" name="Sci. Rep.">
        <title>Comparative genomics of chytrid fungi reveal insights into the obligate biotrophic and pathogenic lifestyle of Synchytrium endobioticum.</title>
        <authorList>
            <person name="van de Vossenberg B.T.L.H."/>
            <person name="Warris S."/>
            <person name="Nguyen H.D.T."/>
            <person name="van Gent-Pelzer M.P.E."/>
            <person name="Joly D.L."/>
            <person name="van de Geest H.C."/>
            <person name="Bonants P.J.M."/>
            <person name="Smith D.S."/>
            <person name="Levesque C.A."/>
            <person name="van der Lee T.A.J."/>
        </authorList>
    </citation>
    <scope>NUCLEOTIDE SEQUENCE [LARGE SCALE GENOMIC DNA]</scope>
    <source>
        <strain evidence="4 5">JEL517</strain>
    </source>
</reference>
<dbReference type="AlphaFoldDB" id="A0A507BSA6"/>
<dbReference type="InterPro" id="IPR020904">
    <property type="entry name" value="Sc_DH/Rdtase_CS"/>
</dbReference>
<evidence type="ECO:0000256" key="3">
    <source>
        <dbReference type="ARBA" id="ARBA00023002"/>
    </source>
</evidence>
<evidence type="ECO:0000256" key="2">
    <source>
        <dbReference type="ARBA" id="ARBA00022857"/>
    </source>
</evidence>
<keyword evidence="3" id="KW-0560">Oxidoreductase</keyword>
<dbReference type="GO" id="GO:0016614">
    <property type="term" value="F:oxidoreductase activity, acting on CH-OH group of donors"/>
    <property type="evidence" value="ECO:0007669"/>
    <property type="project" value="UniProtKB-ARBA"/>
</dbReference>
<proteinExistence type="inferred from homology"/>
<dbReference type="GeneID" id="42005628"/>
<accession>A0A507BSA6</accession>
<dbReference type="PROSITE" id="PS00061">
    <property type="entry name" value="ADH_SHORT"/>
    <property type="match status" value="1"/>
</dbReference>
<dbReference type="PRINTS" id="PR00081">
    <property type="entry name" value="GDHRDH"/>
</dbReference>
<keyword evidence="5" id="KW-1185">Reference proteome</keyword>
<dbReference type="Pfam" id="PF13561">
    <property type="entry name" value="adh_short_C2"/>
    <property type="match status" value="1"/>
</dbReference>
<keyword evidence="2" id="KW-0521">NADP</keyword>
<dbReference type="EMBL" id="QEAO01000029">
    <property type="protein sequence ID" value="TPX32500.1"/>
    <property type="molecule type" value="Genomic_DNA"/>
</dbReference>
<gene>
    <name evidence="4" type="ORF">SmJEL517_g04403</name>
</gene>
<evidence type="ECO:0008006" key="6">
    <source>
        <dbReference type="Google" id="ProtNLM"/>
    </source>
</evidence>
<dbReference type="PRINTS" id="PR00080">
    <property type="entry name" value="SDRFAMILY"/>
</dbReference>
<dbReference type="SUPFAM" id="SSF51735">
    <property type="entry name" value="NAD(P)-binding Rossmann-fold domains"/>
    <property type="match status" value="1"/>
</dbReference>
<dbReference type="InterPro" id="IPR036291">
    <property type="entry name" value="NAD(P)-bd_dom_sf"/>
</dbReference>
<evidence type="ECO:0000313" key="4">
    <source>
        <dbReference type="EMBL" id="TPX32500.1"/>
    </source>
</evidence>
<comment type="similarity">
    <text evidence="1">Belongs to the short-chain dehydrogenases/reductases (SDR) family.</text>
</comment>
<name>A0A507BSA6_9FUNG</name>
<dbReference type="OrthoDB" id="15140at2759"/>